<evidence type="ECO:0000313" key="1">
    <source>
        <dbReference type="EMBL" id="OHA21271.1"/>
    </source>
</evidence>
<dbReference type="EMBL" id="MHRI01000011">
    <property type="protein sequence ID" value="OHA21271.1"/>
    <property type="molecule type" value="Genomic_DNA"/>
</dbReference>
<comment type="caution">
    <text evidence="1">The sequence shown here is derived from an EMBL/GenBank/DDBJ whole genome shotgun (WGS) entry which is preliminary data.</text>
</comment>
<sequence length="416" mass="48985">MPYETPPTVAETVVERLKRQAAEVEKKIVEIDETIDERIELMYKSGELERPEKPTAADQLGWESPGHRTALRNMRNTDMIRVWYQYTPEIFEQELLTETIMQGVWVDVRKSEKFDSGFKDRMRVKKRQYVRYSGDLTLGFHPNVTKRLNETHGHALDELRKLANKRMQELGPTGKNEKGEEIRSYFDVFAEDFIYDEKKRNISEEYRKLIEEHNAMVPEEERISDAVTPKERATLYYGAGQAMWDAVSQNLADNEFTLMPGSLRELYVVMRNMDENKLQNYRDRDLDVKIPMVEFFIEQFKDEVLGVREATKNNLELFTWFVNKQGQSFIPFNALREDLKDWWEIIKSLLGRPKDSRVQPSIYPYLQDDRSGGNNSKVMQKLNEFRAERGLSRWTVDETPFARIGFTTGFAKQQKK</sequence>
<dbReference type="AlphaFoldDB" id="A0A1G2ME05"/>
<gene>
    <name evidence="1" type="ORF">A2849_00560</name>
</gene>
<proteinExistence type="predicted"/>
<accession>A0A1G2ME05</accession>
<name>A0A1G2ME05_9BACT</name>
<reference evidence="1 2" key="1">
    <citation type="journal article" date="2016" name="Nat. Commun.">
        <title>Thousands of microbial genomes shed light on interconnected biogeochemical processes in an aquifer system.</title>
        <authorList>
            <person name="Anantharaman K."/>
            <person name="Brown C.T."/>
            <person name="Hug L.A."/>
            <person name="Sharon I."/>
            <person name="Castelle C.J."/>
            <person name="Probst A.J."/>
            <person name="Thomas B.C."/>
            <person name="Singh A."/>
            <person name="Wilkins M.J."/>
            <person name="Karaoz U."/>
            <person name="Brodie E.L."/>
            <person name="Williams K.H."/>
            <person name="Hubbard S.S."/>
            <person name="Banfield J.F."/>
        </authorList>
    </citation>
    <scope>NUCLEOTIDE SEQUENCE [LARGE SCALE GENOMIC DNA]</scope>
</reference>
<organism evidence="1 2">
    <name type="scientific">Candidatus Taylorbacteria bacterium RIFCSPHIGHO2_01_FULL_51_15</name>
    <dbReference type="NCBI Taxonomy" id="1802304"/>
    <lineage>
        <taxon>Bacteria</taxon>
        <taxon>Candidatus Tayloriibacteriota</taxon>
    </lineage>
</organism>
<evidence type="ECO:0000313" key="2">
    <source>
        <dbReference type="Proteomes" id="UP000178121"/>
    </source>
</evidence>
<protein>
    <submittedName>
        <fullName evidence="1">Uncharacterized protein</fullName>
    </submittedName>
</protein>
<dbReference type="Proteomes" id="UP000178121">
    <property type="component" value="Unassembled WGS sequence"/>
</dbReference>